<reference evidence="2 3" key="1">
    <citation type="journal article" date="2018" name="Nat. Biotechnol.">
        <title>A standardized bacterial taxonomy based on genome phylogeny substantially revises the tree of life.</title>
        <authorList>
            <person name="Parks D.H."/>
            <person name="Chuvochina M."/>
            <person name="Waite D.W."/>
            <person name="Rinke C."/>
            <person name="Skarshewski A."/>
            <person name="Chaumeil P.A."/>
            <person name="Hugenholtz P."/>
        </authorList>
    </citation>
    <scope>NUCLEOTIDE SEQUENCE [LARGE SCALE GENOMIC DNA]</scope>
    <source>
        <strain evidence="2">UBA11482</strain>
    </source>
</reference>
<protein>
    <submittedName>
        <fullName evidence="2">Uncharacterized protein</fullName>
    </submittedName>
</protein>
<evidence type="ECO:0000256" key="1">
    <source>
        <dbReference type="SAM" id="Phobius"/>
    </source>
</evidence>
<keyword evidence="1" id="KW-0472">Membrane</keyword>
<keyword evidence="1" id="KW-1133">Transmembrane helix</keyword>
<gene>
    <name evidence="2" type="ORF">DDY73_10350</name>
</gene>
<comment type="caution">
    <text evidence="2">The sequence shown here is derived from an EMBL/GenBank/DDBJ whole genome shotgun (WGS) entry which is preliminary data.</text>
</comment>
<sequence length="305" mass="34546">MRGQYGRSVAISSTGVGAVVGTSATAEGVAMATHGTLMMFSAGKVDSQILLLLLKTKPNLKKNKKEYLEFHKQNLMKKIILFLIVYAFYIVEVSARNNLSGRYYAESGVYIEIKDKNFKLIMPNNAINGWNSEIMAEGTINKIGDSFLELNTNKNPIIEALKNLNITQTQESISIPNDSIKVKFLIPYQRGKLKILVFTNTSKIFSLNYSMTVNEINIPKDTKSISFYISPDFIKAHTTDGIFYGIVGLDSMQEYQIQKNINFIKIEIPDITNSFFETYYIRGDYARMTKDGIIWKGIIYRKSLK</sequence>
<accession>A0A354M4F0</accession>
<proteinExistence type="predicted"/>
<organism evidence="2 3">
    <name type="scientific">Coprobacter fastidiosus</name>
    <dbReference type="NCBI Taxonomy" id="1099853"/>
    <lineage>
        <taxon>Bacteria</taxon>
        <taxon>Pseudomonadati</taxon>
        <taxon>Bacteroidota</taxon>
        <taxon>Bacteroidia</taxon>
        <taxon>Bacteroidales</taxon>
        <taxon>Barnesiellaceae</taxon>
        <taxon>Coprobacter</taxon>
    </lineage>
</organism>
<dbReference type="EMBL" id="DNWC01000136">
    <property type="protein sequence ID" value="HBJ09389.1"/>
    <property type="molecule type" value="Genomic_DNA"/>
</dbReference>
<dbReference type="Proteomes" id="UP000262954">
    <property type="component" value="Unassembled WGS sequence"/>
</dbReference>
<keyword evidence="1" id="KW-0812">Transmembrane</keyword>
<name>A0A354M4F0_9BACT</name>
<dbReference type="AlphaFoldDB" id="A0A354M4F0"/>
<feature type="transmembrane region" description="Helical" evidence="1">
    <location>
        <begin position="75"/>
        <end position="91"/>
    </location>
</feature>
<evidence type="ECO:0000313" key="2">
    <source>
        <dbReference type="EMBL" id="HBJ09389.1"/>
    </source>
</evidence>
<evidence type="ECO:0000313" key="3">
    <source>
        <dbReference type="Proteomes" id="UP000262954"/>
    </source>
</evidence>